<keyword evidence="3" id="KW-1185">Reference proteome</keyword>
<organism evidence="2 3">
    <name type="scientific">Mycoplasma parvum str. Indiana</name>
    <dbReference type="NCBI Taxonomy" id="1403316"/>
    <lineage>
        <taxon>Bacteria</taxon>
        <taxon>Bacillati</taxon>
        <taxon>Mycoplasmatota</taxon>
        <taxon>Mollicutes</taxon>
        <taxon>Mycoplasmataceae</taxon>
        <taxon>Mycoplasma</taxon>
    </lineage>
</organism>
<keyword evidence="1" id="KW-0175">Coiled coil</keyword>
<dbReference type="OrthoDB" id="393068at2"/>
<proteinExistence type="predicted"/>
<dbReference type="HOGENOM" id="CLU_007618_0_0_14"/>
<evidence type="ECO:0000313" key="3">
    <source>
        <dbReference type="Proteomes" id="UP000017119"/>
    </source>
</evidence>
<dbReference type="PATRIC" id="fig|1403316.3.peg.329"/>
<dbReference type="STRING" id="1403316.PRV_01810"/>
<feature type="coiled-coil region" evidence="1">
    <location>
        <begin position="985"/>
        <end position="1044"/>
    </location>
</feature>
<reference evidence="2 3" key="1">
    <citation type="journal article" date="2013" name="Genome Announc.">
        <title>Genome Sequence of Mycoplasma parvum (Formerly Eperythrozoon parvum), a Diminutive Hemoplasma of the Pig.</title>
        <authorList>
            <person name="do Nascimento N.C."/>
            <person name="Dos Santos A.P."/>
            <person name="Chu Y."/>
            <person name="Guimaraes A.M."/>
            <person name="Pagliaro A."/>
            <person name="Messick J.B."/>
        </authorList>
    </citation>
    <scope>NUCLEOTIDE SEQUENCE [LARGE SCALE GENOMIC DNA]</scope>
    <source>
        <strain evidence="2 3">Indiana</strain>
    </source>
</reference>
<sequence length="1085" mass="128891">MPLKEKIQTFMNNNHKTAYVFIASQEMINLLSGAKGLKLSSSLDPKLVDFYELRLGRVDYYVKEILNKNYFLVKKEFFSDVLMTIKEAKDVPTEFGLVYLDTQYPLDVLLKKEDELTLIEPPSQSVIPEPSSGSFIKQSDLEEESIELSKKFKKHEKIRLKSFSWRSCFFSPDELFSNFLLLEGQKIAEKIIKEHDNKKENLNPLSSDISKPQEKKDLLDLVPTPEEKYQELIKKPCKSLQRAKYFNANFPFSLVRELNNSHHFWFSISTQYKKVDDFAIQLKNYYSSLNPRQLEQLISKRETNNELDANLWSNLQKNVILQKYDGQDSSFKQLLDRKINELNSKNNDLSAYLVDLKEKLFVKGKSPESDLLYLQTMKEKKGILEDIEKTMRLLEEYSSRIQKFSSLSNFDAKFYLTIFGSNAILSQYDWQVGNTLFELNDQINEIIYYQQEIERVLFEKLSILHKARKAELKLEFLSQDQELSKLIYQQKEKEQKLKRTDQLKELEIKGSLEISKYNIQKQIDQEKNKLSKYLDRLKRLDSYADYEDRSRSLREKGDIFREKVDKYREEIYAMKLKVERIENQYASFISTLRGEVQDFQNSISTSYASHLSLMNNAMSKVWKDWALQGIEYIEKIISRKEKLIREFSEIIVLNLKRMYLNQENLFQESKTREKEWERVYNEMVDEFKTLGYFLSKPKPSESYYRFLPKMEKSHLSLSPEIEKLIYYKPSLKYTIPKINELIGLSPKLLNDEDFLVIDQVWAKLTPLQEYRLKKKVEKESKEKNKKRIEELIKQSKNDMNKRLEEKNYKFKTLTFENNFPQEADEEERIKKLKLFEKSQFHNWKEANFTTSEVRYKFKDMLSNLTQKVMTLKGVEVWGNRLNISDKGELENPDLVERLGEWDYFIKSKEKLSFIESCGLSSFKLDESETFSLEDESYLSILEALEERDKEIKEKKASIKLNKPTIDDWLNLNLKRYREEKKKIDIVEVKEGLLELEKEIETLKKASGNYKEACEIEKTKREILCEEMKDDLEDLQKYLDGKSKELEEIFMELQGMMDYTFEDISKKLAERRKNIVEIKLEKESST</sequence>
<dbReference type="Proteomes" id="UP000017119">
    <property type="component" value="Chromosome"/>
</dbReference>
<dbReference type="AlphaFoldDB" id="U5NFS6"/>
<accession>U5NFS6</accession>
<dbReference type="KEGG" id="mpv:PRV_01810"/>
<protein>
    <submittedName>
        <fullName evidence="2">Uncharacterized protein</fullName>
    </submittedName>
</protein>
<name>U5NFS6_9MOLU</name>
<dbReference type="RefSeq" id="WP_022769817.1">
    <property type="nucleotide sequence ID" value="NC_022575.1"/>
</dbReference>
<feature type="coiled-coil region" evidence="1">
    <location>
        <begin position="774"/>
        <end position="805"/>
    </location>
</feature>
<dbReference type="EMBL" id="CP006771">
    <property type="protein sequence ID" value="AGX89103.1"/>
    <property type="molecule type" value="Genomic_DNA"/>
</dbReference>
<evidence type="ECO:0000256" key="1">
    <source>
        <dbReference type="SAM" id="Coils"/>
    </source>
</evidence>
<evidence type="ECO:0000313" key="2">
    <source>
        <dbReference type="EMBL" id="AGX89103.1"/>
    </source>
</evidence>
<gene>
    <name evidence="2" type="ORF">PRV_01810</name>
</gene>